<dbReference type="PANTHER" id="PTHR24147">
    <property type="entry name" value="ANKYRIN REPEAT DOMAIN 36-RELATED"/>
    <property type="match status" value="1"/>
</dbReference>
<keyword evidence="1" id="KW-0040">ANK repeat</keyword>
<dbReference type="SMART" id="SM00248">
    <property type="entry name" value="ANK"/>
    <property type="match status" value="6"/>
</dbReference>
<dbReference type="AlphaFoldDB" id="A0A5F8G981"/>
<feature type="region of interest" description="Disordered" evidence="2">
    <location>
        <begin position="299"/>
        <end position="349"/>
    </location>
</feature>
<feature type="compositionally biased region" description="Polar residues" evidence="2">
    <location>
        <begin position="13"/>
        <end position="22"/>
    </location>
</feature>
<feature type="repeat" description="ANK" evidence="1">
    <location>
        <begin position="143"/>
        <end position="175"/>
    </location>
</feature>
<dbReference type="SUPFAM" id="SSF48403">
    <property type="entry name" value="Ankyrin repeat"/>
    <property type="match status" value="1"/>
</dbReference>
<dbReference type="Proteomes" id="UP000002280">
    <property type="component" value="Chromosome 8"/>
</dbReference>
<dbReference type="PRINTS" id="PR01415">
    <property type="entry name" value="ANKYRIN"/>
</dbReference>
<protein>
    <submittedName>
        <fullName evidence="3">Ankyrin repeat domain-containing protein 7-like</fullName>
    </submittedName>
</protein>
<evidence type="ECO:0000256" key="2">
    <source>
        <dbReference type="SAM" id="MobiDB-lite"/>
    </source>
</evidence>
<dbReference type="Bgee" id="ENSMODG00000015525">
    <property type="expression patterns" value="Expressed in spermatocyte and 8 other cell types or tissues"/>
</dbReference>
<feature type="compositionally biased region" description="Basic and acidic residues" evidence="2">
    <location>
        <begin position="299"/>
        <end position="309"/>
    </location>
</feature>
<evidence type="ECO:0000313" key="4">
    <source>
        <dbReference type="Proteomes" id="UP000002280"/>
    </source>
</evidence>
<evidence type="ECO:0000256" key="1">
    <source>
        <dbReference type="PROSITE-ProRule" id="PRU00023"/>
    </source>
</evidence>
<dbReference type="InterPro" id="IPR002110">
    <property type="entry name" value="Ankyrin_rpt"/>
</dbReference>
<dbReference type="PANTHER" id="PTHR24147:SF53">
    <property type="entry name" value="ANKYRIN REPEAT DOMAIN 26"/>
    <property type="match status" value="1"/>
</dbReference>
<reference evidence="3 4" key="1">
    <citation type="journal article" date="2007" name="Nature">
        <title>Genome of the marsupial Monodelphis domestica reveals innovation in non-coding sequences.</title>
        <authorList>
            <person name="Mikkelsen T.S."/>
            <person name="Wakefield M.J."/>
            <person name="Aken B."/>
            <person name="Amemiya C.T."/>
            <person name="Chang J.L."/>
            <person name="Duke S."/>
            <person name="Garber M."/>
            <person name="Gentles A.J."/>
            <person name="Goodstadt L."/>
            <person name="Heger A."/>
            <person name="Jurka J."/>
            <person name="Kamal M."/>
            <person name="Mauceli E."/>
            <person name="Searle S.M."/>
            <person name="Sharpe T."/>
            <person name="Baker M.L."/>
            <person name="Batzer M.A."/>
            <person name="Benos P.V."/>
            <person name="Belov K."/>
            <person name="Clamp M."/>
            <person name="Cook A."/>
            <person name="Cuff J."/>
            <person name="Das R."/>
            <person name="Davidow L."/>
            <person name="Deakin J.E."/>
            <person name="Fazzari M.J."/>
            <person name="Glass J.L."/>
            <person name="Grabherr M."/>
            <person name="Greally J.M."/>
            <person name="Gu W."/>
            <person name="Hore T.A."/>
            <person name="Huttley G.A."/>
            <person name="Kleber M."/>
            <person name="Jirtle R.L."/>
            <person name="Koina E."/>
            <person name="Lee J.T."/>
            <person name="Mahony S."/>
            <person name="Marra M.A."/>
            <person name="Miller R.D."/>
            <person name="Nicholls R.D."/>
            <person name="Oda M."/>
            <person name="Papenfuss A.T."/>
            <person name="Parra Z.E."/>
            <person name="Pollock D.D."/>
            <person name="Ray D.A."/>
            <person name="Schein J.E."/>
            <person name="Speed T.P."/>
            <person name="Thompson K."/>
            <person name="VandeBerg J.L."/>
            <person name="Wade C.M."/>
            <person name="Walker J.A."/>
            <person name="Waters P.D."/>
            <person name="Webber C."/>
            <person name="Weidman J.R."/>
            <person name="Xie X."/>
            <person name="Zody M.C."/>
            <person name="Baldwin J."/>
            <person name="Abdouelleil A."/>
            <person name="Abdulkadir J."/>
            <person name="Abebe A."/>
            <person name="Abera B."/>
            <person name="Abreu J."/>
            <person name="Acer S.C."/>
            <person name="Aftuck L."/>
            <person name="Alexander A."/>
            <person name="An P."/>
            <person name="Anderson E."/>
            <person name="Anderson S."/>
            <person name="Arachi H."/>
            <person name="Azer M."/>
            <person name="Bachantsang P."/>
            <person name="Barry A."/>
            <person name="Bayul T."/>
            <person name="Berlin A."/>
            <person name="Bessette D."/>
            <person name="Bloom T."/>
            <person name="Bloom T."/>
            <person name="Boguslavskiy L."/>
            <person name="Bonnet C."/>
            <person name="Boukhgalter B."/>
            <person name="Bourzgui I."/>
            <person name="Brown A."/>
            <person name="Cahill P."/>
            <person name="Channer S."/>
            <person name="Cheshatsang Y."/>
            <person name="Chuda L."/>
            <person name="Citroen M."/>
            <person name="Collymore A."/>
            <person name="Cooke P."/>
            <person name="Costello M."/>
            <person name="D'Aco K."/>
            <person name="Daza R."/>
            <person name="De Haan G."/>
            <person name="DeGray S."/>
            <person name="DeMaso C."/>
            <person name="Dhargay N."/>
            <person name="Dooley K."/>
            <person name="Dooley E."/>
            <person name="Doricent M."/>
            <person name="Dorje P."/>
            <person name="Dorjee K."/>
            <person name="Dupes A."/>
            <person name="Elong R."/>
            <person name="Falk J."/>
            <person name="Farina A."/>
            <person name="Faro S."/>
            <person name="Ferguson D."/>
            <person name="Fisher S."/>
            <person name="Foley C.D."/>
            <person name="Franke A."/>
            <person name="Friedrich D."/>
            <person name="Gadbois L."/>
            <person name="Gearin G."/>
            <person name="Gearin C.R."/>
            <person name="Giannoukos G."/>
            <person name="Goode T."/>
            <person name="Graham J."/>
            <person name="Grandbois E."/>
            <person name="Grewal S."/>
            <person name="Gyaltsen K."/>
            <person name="Hafez N."/>
            <person name="Hagos B."/>
            <person name="Hall J."/>
            <person name="Henson C."/>
            <person name="Hollinger A."/>
            <person name="Honan T."/>
            <person name="Huard M.D."/>
            <person name="Hughes L."/>
            <person name="Hurhula B."/>
            <person name="Husby M.E."/>
            <person name="Kamat A."/>
            <person name="Kanga B."/>
            <person name="Kashin S."/>
            <person name="Khazanovich D."/>
            <person name="Kisner P."/>
            <person name="Lance K."/>
            <person name="Lara M."/>
            <person name="Lee W."/>
            <person name="Lennon N."/>
            <person name="Letendre F."/>
            <person name="LeVine R."/>
            <person name="Lipovsky A."/>
            <person name="Liu X."/>
            <person name="Liu J."/>
            <person name="Liu S."/>
            <person name="Lokyitsang T."/>
            <person name="Lokyitsang Y."/>
            <person name="Lubonja R."/>
            <person name="Lui A."/>
            <person name="MacDonald P."/>
            <person name="Magnisalis V."/>
            <person name="Maru K."/>
            <person name="Matthews C."/>
            <person name="McCusker W."/>
            <person name="McDonough S."/>
            <person name="Mehta T."/>
            <person name="Meldrim J."/>
            <person name="Meneus L."/>
            <person name="Mihai O."/>
            <person name="Mihalev A."/>
            <person name="Mihova T."/>
            <person name="Mittelman R."/>
            <person name="Mlenga V."/>
            <person name="Montmayeur A."/>
            <person name="Mulrain L."/>
            <person name="Navidi A."/>
            <person name="Naylor J."/>
            <person name="Negash T."/>
            <person name="Nguyen T."/>
            <person name="Nguyen N."/>
            <person name="Nicol R."/>
            <person name="Norbu C."/>
            <person name="Norbu N."/>
            <person name="Novod N."/>
            <person name="O'Neill B."/>
            <person name="Osman S."/>
            <person name="Markiewicz E."/>
            <person name="Oyono O.L."/>
            <person name="Patti C."/>
            <person name="Phunkhang P."/>
            <person name="Pierre F."/>
            <person name="Priest M."/>
            <person name="Raghuraman S."/>
            <person name="Rege F."/>
            <person name="Reyes R."/>
            <person name="Rise C."/>
            <person name="Rogov P."/>
            <person name="Ross K."/>
            <person name="Ryan E."/>
            <person name="Settipalli S."/>
            <person name="Shea T."/>
            <person name="Sherpa N."/>
            <person name="Shi L."/>
            <person name="Shih D."/>
            <person name="Sparrow T."/>
            <person name="Spaulding J."/>
            <person name="Stalker J."/>
            <person name="Stange-Thomann N."/>
            <person name="Stavropoulos S."/>
            <person name="Stone C."/>
            <person name="Strader C."/>
            <person name="Tesfaye S."/>
            <person name="Thomson T."/>
            <person name="Thoulutsang Y."/>
            <person name="Thoulutsang D."/>
            <person name="Topham K."/>
            <person name="Topping I."/>
            <person name="Tsamla T."/>
            <person name="Vassiliev H."/>
            <person name="Vo A."/>
            <person name="Wangchuk T."/>
            <person name="Wangdi T."/>
            <person name="Weiand M."/>
            <person name="Wilkinson J."/>
            <person name="Wilson A."/>
            <person name="Yadav S."/>
            <person name="Young G."/>
            <person name="Yu Q."/>
            <person name="Zembek L."/>
            <person name="Zhong D."/>
            <person name="Zimmer A."/>
            <person name="Zwirko Z."/>
            <person name="Jaffe D.B."/>
            <person name="Alvarez P."/>
            <person name="Brockman W."/>
            <person name="Butler J."/>
            <person name="Chin C."/>
            <person name="Gnerre S."/>
            <person name="MacCallum I."/>
            <person name="Graves J.A."/>
            <person name="Ponting C.P."/>
            <person name="Breen M."/>
            <person name="Samollow P.B."/>
            <person name="Lander E.S."/>
            <person name="Lindblad-Toh K."/>
        </authorList>
    </citation>
    <scope>NUCLEOTIDE SEQUENCE [LARGE SCALE GENOMIC DNA]</scope>
</reference>
<reference evidence="3" key="2">
    <citation type="submission" date="2025-08" db="UniProtKB">
        <authorList>
            <consortium name="Ensembl"/>
        </authorList>
    </citation>
    <scope>IDENTIFICATION</scope>
</reference>
<dbReference type="GeneTree" id="ENSGT00940000161777"/>
<dbReference type="Gene3D" id="1.25.40.20">
    <property type="entry name" value="Ankyrin repeat-containing domain"/>
    <property type="match status" value="2"/>
</dbReference>
<dbReference type="PROSITE" id="PS50297">
    <property type="entry name" value="ANK_REP_REGION"/>
    <property type="match status" value="4"/>
</dbReference>
<dbReference type="InterPro" id="IPR050657">
    <property type="entry name" value="Ankyrin_repeat_domain"/>
</dbReference>
<dbReference type="Ensembl" id="ENSMODT00000084559.1">
    <property type="protein sequence ID" value="ENSMODP00000044032.1"/>
    <property type="gene ID" value="ENSMODG00000015525.4"/>
</dbReference>
<reference evidence="3" key="3">
    <citation type="submission" date="2025-09" db="UniProtKB">
        <authorList>
            <consortium name="Ensembl"/>
        </authorList>
    </citation>
    <scope>IDENTIFICATION</scope>
</reference>
<dbReference type="InterPro" id="IPR036770">
    <property type="entry name" value="Ankyrin_rpt-contain_sf"/>
</dbReference>
<feature type="region of interest" description="Disordered" evidence="2">
    <location>
        <begin position="1"/>
        <end position="29"/>
    </location>
</feature>
<name>A0A5F8G981_MONDO</name>
<accession>A0A5F8G981</accession>
<sequence length="349" mass="38163">MLPKMFNFGSKKIQPQSCSSTQPRRDIGVDGTSCSEGYHLRDKDMGRIHRAASIGNEAKVEELLLQKKYEIDEPDKMNRTPLHLACASGYPDVVSLLVERNCSLNVCDSENRTPLIKAVQCQQEECVGILLSHGADPNVVDTTSNTALHYAALGDNTTIAVKLLEHHADIEAKNQTGYTPLILAVRKHNEAMVDVLLKNGADVNACDNSKRTALMIALSTSTKPTNIINLILEYDVDLSCQDDYGWTTKDYASVSGVHLHRDLVLQHEKRKLDQPLSAGISSTDGGSDTGFTLSAHALAKEDTEDEKKPHGVGGPGDREAGLNDMMSALGLEEKEDRQSPRDPKVFSIK</sequence>
<dbReference type="Pfam" id="PF12796">
    <property type="entry name" value="Ank_2"/>
    <property type="match status" value="1"/>
</dbReference>
<gene>
    <name evidence="3" type="primary">LOC100014841</name>
</gene>
<feature type="compositionally biased region" description="Basic and acidic residues" evidence="2">
    <location>
        <begin position="331"/>
        <end position="349"/>
    </location>
</feature>
<feature type="repeat" description="ANK" evidence="1">
    <location>
        <begin position="77"/>
        <end position="109"/>
    </location>
</feature>
<feature type="repeat" description="ANK" evidence="1">
    <location>
        <begin position="176"/>
        <end position="208"/>
    </location>
</feature>
<feature type="repeat" description="ANK" evidence="1">
    <location>
        <begin position="110"/>
        <end position="142"/>
    </location>
</feature>
<dbReference type="Pfam" id="PF13857">
    <property type="entry name" value="Ank_5"/>
    <property type="match status" value="1"/>
</dbReference>
<evidence type="ECO:0000313" key="3">
    <source>
        <dbReference type="Ensembl" id="ENSMODP00000044032.1"/>
    </source>
</evidence>
<dbReference type="PROSITE" id="PS50088">
    <property type="entry name" value="ANK_REPEAT"/>
    <property type="match status" value="4"/>
</dbReference>
<keyword evidence="4" id="KW-1185">Reference proteome</keyword>
<organism evidence="3 4">
    <name type="scientific">Monodelphis domestica</name>
    <name type="common">Gray short-tailed opossum</name>
    <dbReference type="NCBI Taxonomy" id="13616"/>
    <lineage>
        <taxon>Eukaryota</taxon>
        <taxon>Metazoa</taxon>
        <taxon>Chordata</taxon>
        <taxon>Craniata</taxon>
        <taxon>Vertebrata</taxon>
        <taxon>Euteleostomi</taxon>
        <taxon>Mammalia</taxon>
        <taxon>Metatheria</taxon>
        <taxon>Didelphimorphia</taxon>
        <taxon>Didelphidae</taxon>
        <taxon>Monodelphis</taxon>
    </lineage>
</organism>
<proteinExistence type="predicted"/>